<dbReference type="RefSeq" id="WP_024100718.1">
    <property type="nucleotide sequence ID" value="NC_023150.1"/>
</dbReference>
<dbReference type="HOGENOM" id="CLU_180121_0_0_11"/>
<dbReference type="AlphaFoldDB" id="V9X7W8"/>
<organism evidence="1 2">
    <name type="scientific">Rhodococcus pyridinivorans SB3094</name>
    <dbReference type="NCBI Taxonomy" id="1435356"/>
    <lineage>
        <taxon>Bacteria</taxon>
        <taxon>Bacillati</taxon>
        <taxon>Actinomycetota</taxon>
        <taxon>Actinomycetes</taxon>
        <taxon>Mycobacteriales</taxon>
        <taxon>Nocardiaceae</taxon>
        <taxon>Rhodococcus</taxon>
    </lineage>
</organism>
<dbReference type="EMBL" id="CP006996">
    <property type="protein sequence ID" value="AHD19526.1"/>
    <property type="molecule type" value="Genomic_DNA"/>
</dbReference>
<accession>V9X7W8</accession>
<sequence>MSASKTPLSPAERSLRAQIAAHDSWARTPDRPARTAKARAAALARFEREVDPNGELTPQERAKRAEHARKAYFARLALASARARRNRAGGA</sequence>
<gene>
    <name evidence="1" type="ORF">Y013_01820</name>
</gene>
<protein>
    <submittedName>
        <fullName evidence="1">Uncharacterized protein</fullName>
    </submittedName>
</protein>
<dbReference type="Proteomes" id="UP000018781">
    <property type="component" value="Chromosome"/>
</dbReference>
<reference evidence="1 2" key="1">
    <citation type="journal article" date="2014" name="Genome Announc.">
        <title>Complete Genome of Rhodococcus pyridinivorans SB3094, a Methyl-Ethyl-Ketone-Degrading Bacterium Used for Bioaugmentation.</title>
        <authorList>
            <person name="Dueholm M.S."/>
            <person name="Albertsen M."/>
            <person name="D'Imperio S."/>
            <person name="Tale V.P."/>
            <person name="Lewis D."/>
            <person name="Nielsen P.H."/>
            <person name="Nielsen J.L."/>
        </authorList>
    </citation>
    <scope>NUCLEOTIDE SEQUENCE [LARGE SCALE GENOMIC DNA]</scope>
    <source>
        <strain evidence="1 2">SB3094</strain>
    </source>
</reference>
<name>V9X7W8_9NOCA</name>
<dbReference type="PATRIC" id="fig|1435356.3.peg.359"/>
<dbReference type="eggNOG" id="ENOG50338Y8">
    <property type="taxonomic scope" value="Bacteria"/>
</dbReference>
<dbReference type="GeneID" id="29940291"/>
<evidence type="ECO:0000313" key="2">
    <source>
        <dbReference type="Proteomes" id="UP000018781"/>
    </source>
</evidence>
<evidence type="ECO:0000313" key="1">
    <source>
        <dbReference type="EMBL" id="AHD19526.1"/>
    </source>
</evidence>
<proteinExistence type="predicted"/>
<dbReference type="KEGG" id="rpy:Y013_01820"/>